<dbReference type="Pfam" id="PF12833">
    <property type="entry name" value="HTH_18"/>
    <property type="match status" value="1"/>
</dbReference>
<dbReference type="PROSITE" id="PS01124">
    <property type="entry name" value="HTH_ARAC_FAMILY_2"/>
    <property type="match status" value="1"/>
</dbReference>
<dbReference type="Proteomes" id="UP001344906">
    <property type="component" value="Unassembled WGS sequence"/>
</dbReference>
<dbReference type="InterPro" id="IPR009057">
    <property type="entry name" value="Homeodomain-like_sf"/>
</dbReference>
<gene>
    <name evidence="5" type="ORF">KDH_77570</name>
</gene>
<dbReference type="SMART" id="SM00342">
    <property type="entry name" value="HTH_ARAC"/>
    <property type="match status" value="1"/>
</dbReference>
<keyword evidence="3" id="KW-0804">Transcription</keyword>
<keyword evidence="6" id="KW-1185">Reference proteome</keyword>
<keyword evidence="1" id="KW-0805">Transcription regulation</keyword>
<dbReference type="PANTHER" id="PTHR46796:SF13">
    <property type="entry name" value="HTH-TYPE TRANSCRIPTIONAL ACTIVATOR RHAS"/>
    <property type="match status" value="1"/>
</dbReference>
<keyword evidence="2" id="KW-0238">DNA-binding</keyword>
<evidence type="ECO:0000259" key="4">
    <source>
        <dbReference type="PROSITE" id="PS01124"/>
    </source>
</evidence>
<comment type="caution">
    <text evidence="5">The sequence shown here is derived from an EMBL/GenBank/DDBJ whole genome shotgun (WGS) entry which is preliminary data.</text>
</comment>
<proteinExistence type="predicted"/>
<sequence length="272" mass="30425">MNRFLPSAPLSSCIECYCFYDGGTLAPAGQERCLPNAQAAIIINLGHDTMRVGDRQRSGAWQAFHGGVLHGAFSQFSCIDTSTMVSTISVCFKPGGMRAFLPLPAGELANQVVELSMLWGSDTADLREQLLSATNRAAMVEILERFLLARASWEQVPPAAVMFALDAFQSRRKQRSITEITDQLGLRPRRFISLFEDSVGLTPKVYCRVRRFQHALHLTENASHVRWTELVLDCGYFDQSHFIHDFQAFAGLTPQAYLTQRGPHRNHIPLPE</sequence>
<organism evidence="5 6">
    <name type="scientific">Dictyobacter halimunensis</name>
    <dbReference type="NCBI Taxonomy" id="3026934"/>
    <lineage>
        <taxon>Bacteria</taxon>
        <taxon>Bacillati</taxon>
        <taxon>Chloroflexota</taxon>
        <taxon>Ktedonobacteria</taxon>
        <taxon>Ktedonobacterales</taxon>
        <taxon>Dictyobacteraceae</taxon>
        <taxon>Dictyobacter</taxon>
    </lineage>
</organism>
<dbReference type="Gene3D" id="1.10.10.60">
    <property type="entry name" value="Homeodomain-like"/>
    <property type="match status" value="1"/>
</dbReference>
<dbReference type="InterPro" id="IPR018060">
    <property type="entry name" value="HTH_AraC"/>
</dbReference>
<evidence type="ECO:0000313" key="5">
    <source>
        <dbReference type="EMBL" id="GLV60939.1"/>
    </source>
</evidence>
<feature type="domain" description="HTH araC/xylS-type" evidence="4">
    <location>
        <begin position="158"/>
        <end position="260"/>
    </location>
</feature>
<dbReference type="Pfam" id="PF20240">
    <property type="entry name" value="DUF6597"/>
    <property type="match status" value="1"/>
</dbReference>
<evidence type="ECO:0000256" key="1">
    <source>
        <dbReference type="ARBA" id="ARBA00023015"/>
    </source>
</evidence>
<dbReference type="EMBL" id="BSRI01000002">
    <property type="protein sequence ID" value="GLV60939.1"/>
    <property type="molecule type" value="Genomic_DNA"/>
</dbReference>
<name>A0ABQ6G330_9CHLR</name>
<protein>
    <recommendedName>
        <fullName evidence="4">HTH araC/xylS-type domain-containing protein</fullName>
    </recommendedName>
</protein>
<dbReference type="InterPro" id="IPR050204">
    <property type="entry name" value="AraC_XylS_family_regulators"/>
</dbReference>
<evidence type="ECO:0000313" key="6">
    <source>
        <dbReference type="Proteomes" id="UP001344906"/>
    </source>
</evidence>
<evidence type="ECO:0000256" key="3">
    <source>
        <dbReference type="ARBA" id="ARBA00023163"/>
    </source>
</evidence>
<dbReference type="RefSeq" id="WP_338258173.1">
    <property type="nucleotide sequence ID" value="NZ_BSRI01000002.1"/>
</dbReference>
<accession>A0ABQ6G330</accession>
<dbReference type="SUPFAM" id="SSF46689">
    <property type="entry name" value="Homeodomain-like"/>
    <property type="match status" value="1"/>
</dbReference>
<evidence type="ECO:0000256" key="2">
    <source>
        <dbReference type="ARBA" id="ARBA00023125"/>
    </source>
</evidence>
<reference evidence="5 6" key="1">
    <citation type="submission" date="2023-02" db="EMBL/GenBank/DDBJ databases">
        <title>Dictyobacter halimunensis sp. nov., a new member of the class Ktedonobacteria from forest soil in a geothermal area.</title>
        <authorList>
            <person name="Rachmania M.K."/>
            <person name="Ningsih F."/>
            <person name="Sakai Y."/>
            <person name="Yabe S."/>
            <person name="Yokota A."/>
            <person name="Sjamsuridzal W."/>
        </authorList>
    </citation>
    <scope>NUCLEOTIDE SEQUENCE [LARGE SCALE GENOMIC DNA]</scope>
    <source>
        <strain evidence="5 6">S3.2.2.5</strain>
    </source>
</reference>
<dbReference type="InterPro" id="IPR046532">
    <property type="entry name" value="DUF6597"/>
</dbReference>
<dbReference type="PANTHER" id="PTHR46796">
    <property type="entry name" value="HTH-TYPE TRANSCRIPTIONAL ACTIVATOR RHAS-RELATED"/>
    <property type="match status" value="1"/>
</dbReference>